<dbReference type="VEuPathDB" id="AmoebaDB:NAEGRDRAFT_67325"/>
<dbReference type="PANTHER" id="PTHR32387:SF0">
    <property type="entry name" value="PROTEIN NO VEIN"/>
    <property type="match status" value="1"/>
</dbReference>
<dbReference type="InterPro" id="IPR036890">
    <property type="entry name" value="HATPase_C_sf"/>
</dbReference>
<dbReference type="InterPro" id="IPR052957">
    <property type="entry name" value="Auxin_embryo_med"/>
</dbReference>
<proteinExistence type="predicted"/>
<protein>
    <submittedName>
        <fullName evidence="1">Predicted protein</fullName>
    </submittedName>
</protein>
<evidence type="ECO:0000313" key="2">
    <source>
        <dbReference type="Proteomes" id="UP000006671"/>
    </source>
</evidence>
<dbReference type="SUPFAM" id="SSF55874">
    <property type="entry name" value="ATPase domain of HSP90 chaperone/DNA topoisomerase II/histidine kinase"/>
    <property type="match status" value="1"/>
</dbReference>
<keyword evidence="2" id="KW-1185">Reference proteome</keyword>
<dbReference type="Proteomes" id="UP000006671">
    <property type="component" value="Unassembled WGS sequence"/>
</dbReference>
<dbReference type="EMBL" id="GG738866">
    <property type="protein sequence ID" value="EFC44910.1"/>
    <property type="molecule type" value="Genomic_DNA"/>
</dbReference>
<dbReference type="InParanoid" id="D2VEM2"/>
<evidence type="ECO:0000313" key="1">
    <source>
        <dbReference type="EMBL" id="EFC44910.1"/>
    </source>
</evidence>
<dbReference type="RefSeq" id="XP_002677654.1">
    <property type="nucleotide sequence ID" value="XM_002677608.1"/>
</dbReference>
<dbReference type="KEGG" id="ngr:NAEGRDRAFT_67325"/>
<accession>D2VEM2</accession>
<dbReference type="STRING" id="5762.D2VEM2"/>
<dbReference type="Gene3D" id="3.30.565.10">
    <property type="entry name" value="Histidine kinase-like ATPase, C-terminal domain"/>
    <property type="match status" value="1"/>
</dbReference>
<reference evidence="1 2" key="1">
    <citation type="journal article" date="2010" name="Cell">
        <title>The genome of Naegleria gruberi illuminates early eukaryotic versatility.</title>
        <authorList>
            <person name="Fritz-Laylin L.K."/>
            <person name="Prochnik S.E."/>
            <person name="Ginger M.L."/>
            <person name="Dacks J.B."/>
            <person name="Carpenter M.L."/>
            <person name="Field M.C."/>
            <person name="Kuo A."/>
            <person name="Paredez A."/>
            <person name="Chapman J."/>
            <person name="Pham J."/>
            <person name="Shu S."/>
            <person name="Neupane R."/>
            <person name="Cipriano M."/>
            <person name="Mancuso J."/>
            <person name="Tu H."/>
            <person name="Salamov A."/>
            <person name="Lindquist E."/>
            <person name="Shapiro H."/>
            <person name="Lucas S."/>
            <person name="Grigoriev I.V."/>
            <person name="Cande W.Z."/>
            <person name="Fulton C."/>
            <person name="Rokhsar D.S."/>
            <person name="Dawson S.C."/>
        </authorList>
    </citation>
    <scope>NUCLEOTIDE SEQUENCE [LARGE SCALE GENOMIC DNA]</scope>
    <source>
        <strain evidence="1 2">NEG-M</strain>
    </source>
</reference>
<gene>
    <name evidence="1" type="ORF">NAEGRDRAFT_67325</name>
</gene>
<dbReference type="PANTHER" id="PTHR32387">
    <property type="entry name" value="WU:FJ29H11"/>
    <property type="match status" value="1"/>
</dbReference>
<name>D2VEM2_NAEGR</name>
<dbReference type="OrthoDB" id="1262810at2759"/>
<dbReference type="GeneID" id="8850221"/>
<sequence length="1534" mass="179778">MKVESKESPFENGIRCVLQDLDKIFINVQDQEAAKSIQERLKVMTEKYKKNILFELLQKKLFYMGVYHHQEVSVNLFNLKKSNIEKMVTNFRKNGVEGVITNLISQLYIKLEENTFGNLIRKVIGFLGTTIYDGNEQAIIIKIIREKVHLEIFEDEEEDYVEFKRVVQRKKLEKSMIIFDDSQKEIYWTKESFEEFVQQVKKYQQHECLALSVELIGKIREKQTNLIIDVNSIYQEDLEAIPLNVRRKIEKMQSEIGSARSLFSQGFNTNLFHFILEFIQNADDSEYLQGGILEFDFDESRKVLKIKSNECGFTYDNLYSLSGIADSDKVSKKLETLAIGEKGIGFKTIFSVCKKVHLVSNGFDVFLTSTDLTKKENQEFNLSDGTLYEIEIEKFDHSIFDKYTLLTLKNIKTIIFKDGLNTTKYSLTCKDNEYLLSTTFKSKTTTEKFYGFSIENGINMKNILCEKRPNFHRADLMVFFPEEWKVDKRYKLHSFLPVKEDYNLPLLIQSDFILSQNREALLESSDWNISIIDHIPQLLVKAFNTMKNINNWKYDFFKVLQVESKLHFSNVQFKTINLLQNIDCIPLLGGQTKYFEKPSNIILMGNSPINPYEAFGIETTFIILNKECIDTKFENEKLMFKQWDKLFTKFEKQHVVNLAKNLPYNLKFDKIVQLYKLFKHFNIGVKSLDFEIVPTRLQKLVKPSENILDCDLSKSSLLLLEKASNHCLDTSLKDYKHLISTTQHIQNLHVLSNEELFVLFHERKTLVSPICLTRDGEWLHPNQCYIHSKHTSYLEKAKFVDLESLVQILYKQKHEIYSTDNISNILIELGTKTVPTLFRQQSYSYNYEETLEFKELRKQYQTLESLIEYFDNNFSLFQNQINGIHNFLNKNIQNLYDPDLRKIFSDTIDYLPYIKNAKLKEGLRAKKEDLQAYQNLIMKTKSVSSIVHGLKSQFSTHIQKLLKTQPLLITTNGEFVVLDNNLFYSMDAKLQKYRPEWKEIHNSYKYGEINSILNTLSTSHYETILLDENPTKSDQQYFIEAIINTRRSSTSTAIVSLSGIYVTANNDKKIPLSKMYWDLSMREVFPIEVNELLLYNYFPNSTIIKNVIQSNDIKTLPDLCQILKTHLNSIVVNDISKLSNKELSQLEVLVSEGFSFSLPSSMIWDLLELKDIPFFRELDLSRRFGKLSNLVKYKDNNKERVVPEEKIREFLLSDNITDDQFLNVWKYCKRTCYKQKMLKFIYDNGLIVCHNRKHKKTELFKILSPELMVDFPALNLLQVDNKYNDFDISQEIPFHIICKEIEKLEKDTDNADNKCLVLYKEINRQIKNDRLDRAFCNNYKIFRSDKGIHFSEAIYYCDNEESYKQLQNVVDCLFVRNVTELSHFLQFFKIKPLSDTISYKHPKTTPSTTDCDNILKKFKVMVQNINKYLSRQGFTPKEMDLQIVQSLSVTAIIGNGNSCEISRDIHSDIENEVIYVMETNFEKAIFQDKRFIDSFLLFYPQLAEHLHHVLKLLIVSHGTTQDDTIDVVMSLILS</sequence>
<organism evidence="2">
    <name type="scientific">Naegleria gruberi</name>
    <name type="common">Amoeba</name>
    <dbReference type="NCBI Taxonomy" id="5762"/>
    <lineage>
        <taxon>Eukaryota</taxon>
        <taxon>Discoba</taxon>
        <taxon>Heterolobosea</taxon>
        <taxon>Tetramitia</taxon>
        <taxon>Eutetramitia</taxon>
        <taxon>Vahlkampfiidae</taxon>
        <taxon>Naegleria</taxon>
    </lineage>
</organism>